<dbReference type="Proteomes" id="UP001257914">
    <property type="component" value="Unassembled WGS sequence"/>
</dbReference>
<reference evidence="3 4" key="1">
    <citation type="submission" date="2023-10" db="EMBL/GenBank/DDBJ databases">
        <title>Psychrosphaera aquimaarina strain SW33 isolated from seawater.</title>
        <authorList>
            <person name="Bayburt H."/>
            <person name="Kim J.M."/>
            <person name="Choi B.J."/>
            <person name="Jeon C.O."/>
        </authorList>
    </citation>
    <scope>NUCLEOTIDE SEQUENCE [LARGE SCALE GENOMIC DNA]</scope>
    <source>
        <strain evidence="3 4">KCTC 52743</strain>
    </source>
</reference>
<keyword evidence="1" id="KW-1133">Transmembrane helix</keyword>
<dbReference type="InterPro" id="IPR025194">
    <property type="entry name" value="RodZ-like_C"/>
</dbReference>
<evidence type="ECO:0000259" key="2">
    <source>
        <dbReference type="Pfam" id="PF13464"/>
    </source>
</evidence>
<accession>A0ABU3R149</accession>
<gene>
    <name evidence="3" type="ORF">RT723_10415</name>
</gene>
<name>A0ABU3R149_9GAMM</name>
<keyword evidence="1" id="KW-0812">Transmembrane</keyword>
<dbReference type="RefSeq" id="WP_216053685.1">
    <property type="nucleotide sequence ID" value="NZ_JAWCUA010000007.1"/>
</dbReference>
<comment type="caution">
    <text evidence="3">The sequence shown here is derived from an EMBL/GenBank/DDBJ whole genome shotgun (WGS) entry which is preliminary data.</text>
</comment>
<evidence type="ECO:0000313" key="3">
    <source>
        <dbReference type="EMBL" id="MDU0113401.1"/>
    </source>
</evidence>
<keyword evidence="1" id="KW-0472">Membrane</keyword>
<protein>
    <submittedName>
        <fullName evidence="3">DUF4115 domain-containing protein</fullName>
    </submittedName>
</protein>
<dbReference type="Pfam" id="PF13464">
    <property type="entry name" value="RodZ_C"/>
    <property type="match status" value="1"/>
</dbReference>
<evidence type="ECO:0000313" key="4">
    <source>
        <dbReference type="Proteomes" id="UP001257914"/>
    </source>
</evidence>
<dbReference type="Pfam" id="PF13413">
    <property type="entry name" value="HTH_25"/>
    <property type="match status" value="1"/>
</dbReference>
<feature type="transmembrane region" description="Helical" evidence="1">
    <location>
        <begin position="113"/>
        <end position="133"/>
    </location>
</feature>
<feature type="domain" description="Cytoskeleton protein RodZ-like C-terminal" evidence="2">
    <location>
        <begin position="229"/>
        <end position="299"/>
    </location>
</feature>
<organism evidence="3 4">
    <name type="scientific">Psychrosphaera aquimarina</name>
    <dbReference type="NCBI Taxonomy" id="2044854"/>
    <lineage>
        <taxon>Bacteria</taxon>
        <taxon>Pseudomonadati</taxon>
        <taxon>Pseudomonadota</taxon>
        <taxon>Gammaproteobacteria</taxon>
        <taxon>Alteromonadales</taxon>
        <taxon>Pseudoalteromonadaceae</taxon>
        <taxon>Psychrosphaera</taxon>
    </lineage>
</organism>
<evidence type="ECO:0000256" key="1">
    <source>
        <dbReference type="SAM" id="Phobius"/>
    </source>
</evidence>
<sequence>MTEQTNQEQKEKQSPGQILVSARQALNIDLADLADQIKVPLHVLEAIEKDRIPKNLPETFVRGYIRSYAKKVNVAEELVLPQVETIGVVYDEPDKDMQSFSRRNKRKAVEKRLSLISWVFGVVLIIALIIWWMQDNQYSDFAPVAGSDDHIVVAAHEVKTELEATAVVTDQGEDESNLNQTIPPAELAKVAEQNEQPAIQQPVVLTASQKAAVADNGEIDEEGFIKVEMKFENECWVEVHDVSGDRIAIGNKPAGYLMSLNAQGPLNVLLGNPDGVSIWVNGKPFSIADLPKNRVARFEIEAL</sequence>
<dbReference type="InterPro" id="IPR050400">
    <property type="entry name" value="Bact_Cytoskel_RodZ"/>
</dbReference>
<dbReference type="PANTHER" id="PTHR34475">
    <property type="match status" value="1"/>
</dbReference>
<dbReference type="EMBL" id="JAWCUA010000007">
    <property type="protein sequence ID" value="MDU0113401.1"/>
    <property type="molecule type" value="Genomic_DNA"/>
</dbReference>
<proteinExistence type="predicted"/>
<keyword evidence="4" id="KW-1185">Reference proteome</keyword>
<dbReference type="PANTHER" id="PTHR34475:SF1">
    <property type="entry name" value="CYTOSKELETON PROTEIN RODZ"/>
    <property type="match status" value="1"/>
</dbReference>